<keyword evidence="2" id="KW-0560">Oxidoreductase</keyword>
<accession>A0ABN1N9Q2</accession>
<dbReference type="EMBL" id="BAAAHP010000201">
    <property type="protein sequence ID" value="GAA0898935.1"/>
    <property type="molecule type" value="Genomic_DNA"/>
</dbReference>
<dbReference type="PRINTS" id="PR00080">
    <property type="entry name" value="SDRFAMILY"/>
</dbReference>
<evidence type="ECO:0000313" key="3">
    <source>
        <dbReference type="EMBL" id="GAA0898935.1"/>
    </source>
</evidence>
<dbReference type="Proteomes" id="UP001499967">
    <property type="component" value="Unassembled WGS sequence"/>
</dbReference>
<dbReference type="InterPro" id="IPR020904">
    <property type="entry name" value="Sc_DH/Rdtase_CS"/>
</dbReference>
<protein>
    <submittedName>
        <fullName evidence="3">2,3-dihydro-2,3-dihydroxybenzoate dehydrogenase</fullName>
    </submittedName>
</protein>
<organism evidence="3 4">
    <name type="scientific">Pseudonocardia zijingensis</name>
    <dbReference type="NCBI Taxonomy" id="153376"/>
    <lineage>
        <taxon>Bacteria</taxon>
        <taxon>Bacillati</taxon>
        <taxon>Actinomycetota</taxon>
        <taxon>Actinomycetes</taxon>
        <taxon>Pseudonocardiales</taxon>
        <taxon>Pseudonocardiaceae</taxon>
        <taxon>Pseudonocardia</taxon>
    </lineage>
</organism>
<comment type="similarity">
    <text evidence="1">Belongs to the short-chain dehydrogenases/reductases (SDR) family.</text>
</comment>
<dbReference type="PROSITE" id="PS00061">
    <property type="entry name" value="ADH_SHORT"/>
    <property type="match status" value="1"/>
</dbReference>
<gene>
    <name evidence="3" type="ORF">GCM10009559_62400</name>
</gene>
<reference evidence="3 4" key="1">
    <citation type="journal article" date="2019" name="Int. J. Syst. Evol. Microbiol.">
        <title>The Global Catalogue of Microorganisms (GCM) 10K type strain sequencing project: providing services to taxonomists for standard genome sequencing and annotation.</title>
        <authorList>
            <consortium name="The Broad Institute Genomics Platform"/>
            <consortium name="The Broad Institute Genome Sequencing Center for Infectious Disease"/>
            <person name="Wu L."/>
            <person name="Ma J."/>
        </authorList>
    </citation>
    <scope>NUCLEOTIDE SEQUENCE [LARGE SCALE GENOMIC DNA]</scope>
    <source>
        <strain evidence="3 4">JCM 11117</strain>
    </source>
</reference>
<dbReference type="InterPro" id="IPR036291">
    <property type="entry name" value="NAD(P)-bd_dom_sf"/>
</dbReference>
<dbReference type="PANTHER" id="PTHR43669:SF14">
    <property type="entry name" value="OXIDOREDUCTASE"/>
    <property type="match status" value="1"/>
</dbReference>
<evidence type="ECO:0000256" key="1">
    <source>
        <dbReference type="ARBA" id="ARBA00006484"/>
    </source>
</evidence>
<proteinExistence type="inferred from homology"/>
<sequence>MHVSSLLKGKTAIVTGAGRGIGAAIATAFAREGATVAVIDIDGGSARRIAEQIDGYGFAADLTEPAAVENAVGDAVSALGGLDAFVNNAGVCSTGSLLTDDVEVWDRQFAVNARAAYLCCTAAARRMVAADAGGSIVVVTSNCAHAPRMDLGAYCASKAASEMMAECLALELAGRQIRVNTVNPGSCETEMQRRQWSELGVGPERQINGDPSTFRTGIPLGRLAQPEDVADVAIMLASDRTRFVTGQNWTVDGGQTL</sequence>
<evidence type="ECO:0000313" key="4">
    <source>
        <dbReference type="Proteomes" id="UP001499967"/>
    </source>
</evidence>
<dbReference type="PANTHER" id="PTHR43669">
    <property type="entry name" value="5-KETO-D-GLUCONATE 5-REDUCTASE"/>
    <property type="match status" value="1"/>
</dbReference>
<dbReference type="PRINTS" id="PR00081">
    <property type="entry name" value="GDHRDH"/>
</dbReference>
<dbReference type="Pfam" id="PF13561">
    <property type="entry name" value="adh_short_C2"/>
    <property type="match status" value="1"/>
</dbReference>
<dbReference type="InterPro" id="IPR002347">
    <property type="entry name" value="SDR_fam"/>
</dbReference>
<dbReference type="NCBIfam" id="NF005559">
    <property type="entry name" value="PRK07231.1"/>
    <property type="match status" value="1"/>
</dbReference>
<evidence type="ECO:0000256" key="2">
    <source>
        <dbReference type="ARBA" id="ARBA00023002"/>
    </source>
</evidence>
<keyword evidence="4" id="KW-1185">Reference proteome</keyword>
<name>A0ABN1N9Q2_9PSEU</name>
<comment type="caution">
    <text evidence="3">The sequence shown here is derived from an EMBL/GenBank/DDBJ whole genome shotgun (WGS) entry which is preliminary data.</text>
</comment>
<dbReference type="Gene3D" id="3.40.50.720">
    <property type="entry name" value="NAD(P)-binding Rossmann-like Domain"/>
    <property type="match status" value="1"/>
</dbReference>
<dbReference type="SUPFAM" id="SSF51735">
    <property type="entry name" value="NAD(P)-binding Rossmann-fold domains"/>
    <property type="match status" value="1"/>
</dbReference>